<dbReference type="AlphaFoldDB" id="R4YVS1"/>
<feature type="compositionally biased region" description="Low complexity" evidence="1">
    <location>
        <begin position="291"/>
        <end position="302"/>
    </location>
</feature>
<protein>
    <submittedName>
        <fullName evidence="2">Uncharacterized protein</fullName>
    </submittedName>
</protein>
<evidence type="ECO:0000256" key="1">
    <source>
        <dbReference type="SAM" id="MobiDB-lite"/>
    </source>
</evidence>
<evidence type="ECO:0000313" key="3">
    <source>
        <dbReference type="Proteomes" id="UP000018291"/>
    </source>
</evidence>
<proteinExistence type="predicted"/>
<feature type="region of interest" description="Disordered" evidence="1">
    <location>
        <begin position="283"/>
        <end position="308"/>
    </location>
</feature>
<dbReference type="HOGENOM" id="CLU_078449_0_0_11"/>
<sequence>MSDATRPPSIRGTAAMPTAGYVAAATASRLMARLPGLIPGGASRWERTNHRGETVTLLEGPAAVGGLVAGLASGRLISGPQGDSVLPALIAATGSGMAGGLDDLLGATNTKGLRGHLKALLRGDVTTGSLKIAAIGASGLAAAVVVANDRVATKTGWLQMSLDGAFIAGSANLMNLFDLRPGRALKVAMLAAGVSSLTTRQVALEAAAVSGTAASLLPDDLAERAMLGDTGANALGAVLAVGAVRRWSPRGRRVALGAVTAATLASERVSFTKVIADTPGLRHLDQWGRRPTPTTATPATTPSGAGDL</sequence>
<keyword evidence="3" id="KW-1185">Reference proteome</keyword>
<dbReference type="RefSeq" id="WP_012222730.1">
    <property type="nucleotide sequence ID" value="NZ_HG422565.1"/>
</dbReference>
<evidence type="ECO:0000313" key="2">
    <source>
        <dbReference type="EMBL" id="CCM61870.1"/>
    </source>
</evidence>
<dbReference type="eggNOG" id="COG0472">
    <property type="taxonomic scope" value="Bacteria"/>
</dbReference>
<dbReference type="EMBL" id="CANL01000001">
    <property type="protein sequence ID" value="CCM61870.1"/>
    <property type="molecule type" value="Genomic_DNA"/>
</dbReference>
<dbReference type="STRING" id="1229780.BN381_10101"/>
<comment type="caution">
    <text evidence="2">The sequence shown here is derived from an EMBL/GenBank/DDBJ whole genome shotgun (WGS) entry which is preliminary data.</text>
</comment>
<reference evidence="2 3" key="1">
    <citation type="journal article" date="2013" name="ISME J.">
        <title>Metabolic model for the filamentous 'Candidatus Microthrix parvicella' based on genomic and metagenomic analyses.</title>
        <authorList>
            <person name="Jon McIlroy S."/>
            <person name="Kristiansen R."/>
            <person name="Albertsen M."/>
            <person name="Michael Karst S."/>
            <person name="Rossetti S."/>
            <person name="Lund Nielsen J."/>
            <person name="Tandoi V."/>
            <person name="James Seviour R."/>
            <person name="Nielsen P.H."/>
        </authorList>
    </citation>
    <scope>NUCLEOTIDE SEQUENCE [LARGE SCALE GENOMIC DNA]</scope>
    <source>
        <strain evidence="2 3">RN1</strain>
    </source>
</reference>
<accession>R4YVS1</accession>
<name>R4YVS1_9ACTN</name>
<organism evidence="2 3">
    <name type="scientific">Candidatus Neomicrothrix parvicella RN1</name>
    <dbReference type="NCBI Taxonomy" id="1229780"/>
    <lineage>
        <taxon>Bacteria</taxon>
        <taxon>Bacillati</taxon>
        <taxon>Actinomycetota</taxon>
        <taxon>Acidimicrobiia</taxon>
        <taxon>Acidimicrobiales</taxon>
        <taxon>Microthrixaceae</taxon>
        <taxon>Candidatus Neomicrothrix</taxon>
    </lineage>
</organism>
<dbReference type="Proteomes" id="UP000018291">
    <property type="component" value="Unassembled WGS sequence"/>
</dbReference>
<gene>
    <name evidence="2" type="ORF">BN381_10101</name>
</gene>